<protein>
    <recommendedName>
        <fullName evidence="1">Peptidoglycan binding-like domain-containing protein</fullName>
    </recommendedName>
</protein>
<evidence type="ECO:0000313" key="3">
    <source>
        <dbReference type="Proteomes" id="UP000217507"/>
    </source>
</evidence>
<evidence type="ECO:0000259" key="1">
    <source>
        <dbReference type="Pfam" id="PF01471"/>
    </source>
</evidence>
<dbReference type="SUPFAM" id="SSF47090">
    <property type="entry name" value="PGBD-like"/>
    <property type="match status" value="1"/>
</dbReference>
<gene>
    <name evidence="2" type="ORF">NIES23_33970</name>
</gene>
<dbReference type="AlphaFoldDB" id="A0A1Z4KNL2"/>
<name>A0A1Z4KNL2_ANAVA</name>
<dbReference type="Pfam" id="PF01471">
    <property type="entry name" value="PG_binding_1"/>
    <property type="match status" value="1"/>
</dbReference>
<dbReference type="Gene3D" id="1.10.101.10">
    <property type="entry name" value="PGBD-like superfamily/PGBD"/>
    <property type="match status" value="1"/>
</dbReference>
<feature type="domain" description="Peptidoglycan binding-like" evidence="1">
    <location>
        <begin position="142"/>
        <end position="196"/>
    </location>
</feature>
<dbReference type="InterPro" id="IPR002477">
    <property type="entry name" value="Peptidoglycan-bd-like"/>
</dbReference>
<dbReference type="Proteomes" id="UP000217507">
    <property type="component" value="Chromosome"/>
</dbReference>
<accession>A0A1Z4KNL2</accession>
<reference evidence="2 3" key="1">
    <citation type="submission" date="2017-06" db="EMBL/GenBank/DDBJ databases">
        <title>Genome sequencing of cyanobaciteial culture collection at National Institute for Environmental Studies (NIES).</title>
        <authorList>
            <person name="Hirose Y."/>
            <person name="Shimura Y."/>
            <person name="Fujisawa T."/>
            <person name="Nakamura Y."/>
            <person name="Kawachi M."/>
        </authorList>
    </citation>
    <scope>NUCLEOTIDE SEQUENCE [LARGE SCALE GENOMIC DNA]</scope>
    <source>
        <strain evidence="2 3">NIES-23</strain>
    </source>
</reference>
<evidence type="ECO:0000313" key="2">
    <source>
        <dbReference type="EMBL" id="BAY70590.1"/>
    </source>
</evidence>
<organism evidence="2 3">
    <name type="scientific">Trichormus variabilis NIES-23</name>
    <dbReference type="NCBI Taxonomy" id="1973479"/>
    <lineage>
        <taxon>Bacteria</taxon>
        <taxon>Bacillati</taxon>
        <taxon>Cyanobacteriota</taxon>
        <taxon>Cyanophyceae</taxon>
        <taxon>Nostocales</taxon>
        <taxon>Nostocaceae</taxon>
        <taxon>Trichormus</taxon>
    </lineage>
</organism>
<proteinExistence type="predicted"/>
<dbReference type="EMBL" id="AP018216">
    <property type="protein sequence ID" value="BAY70590.1"/>
    <property type="molecule type" value="Genomic_DNA"/>
</dbReference>
<dbReference type="InterPro" id="IPR036366">
    <property type="entry name" value="PGBDSf"/>
</dbReference>
<sequence>MNEIVLLMTGVLAKNQPSTPIVPKKPAIQLDRGVKNSIQGESYQLISSAKITPPEFTQLNENDSIIKANYQPENYKSFIRKTQKVIEKDSYSVDEFNNFQAVRVKFSQEPRLISQRFRSQILIARRSTTRRNLPTLRFGNSGLAVRALQRLLVAKGYAIRVDGNFGALTETAVKAFQIQRNLSVDGVVGFNTWYSLTR</sequence>
<dbReference type="InterPro" id="IPR036365">
    <property type="entry name" value="PGBD-like_sf"/>
</dbReference>